<evidence type="ECO:0000256" key="3">
    <source>
        <dbReference type="ARBA" id="ARBA00012438"/>
    </source>
</evidence>
<dbReference type="InterPro" id="IPR003594">
    <property type="entry name" value="HATPase_dom"/>
</dbReference>
<dbReference type="EC" id="2.7.13.3" evidence="3"/>
<feature type="transmembrane region" description="Helical" evidence="9">
    <location>
        <begin position="12"/>
        <end position="33"/>
    </location>
</feature>
<dbReference type="InterPro" id="IPR005467">
    <property type="entry name" value="His_kinase_dom"/>
</dbReference>
<keyword evidence="9" id="KW-0472">Membrane</keyword>
<accession>A0ABT6WQT4</accession>
<protein>
    <recommendedName>
        <fullName evidence="3">histidine kinase</fullName>
        <ecNumber evidence="3">2.7.13.3</ecNumber>
    </recommendedName>
</protein>
<feature type="modified residue" description="4-aspartylphosphate" evidence="7">
    <location>
        <position position="535"/>
    </location>
</feature>
<evidence type="ECO:0000259" key="10">
    <source>
        <dbReference type="PROSITE" id="PS50109"/>
    </source>
</evidence>
<evidence type="ECO:0000256" key="6">
    <source>
        <dbReference type="ARBA" id="ARBA00023012"/>
    </source>
</evidence>
<reference evidence="12 13" key="1">
    <citation type="submission" date="2023-05" db="EMBL/GenBank/DDBJ databases">
        <title>Actinoplanes sp. NEAU-A12 genome sequencing.</title>
        <authorList>
            <person name="Wang Z.-S."/>
        </authorList>
    </citation>
    <scope>NUCLEOTIDE SEQUENCE [LARGE SCALE GENOMIC DNA]</scope>
    <source>
        <strain evidence="12 13">NEAU-A12</strain>
    </source>
</reference>
<keyword evidence="9" id="KW-1133">Transmembrane helix</keyword>
<keyword evidence="12" id="KW-0067">ATP-binding</keyword>
<dbReference type="Pfam" id="PF00072">
    <property type="entry name" value="Response_reg"/>
    <property type="match status" value="1"/>
</dbReference>
<dbReference type="SUPFAM" id="SSF55874">
    <property type="entry name" value="ATPase domain of HSP90 chaperone/DNA topoisomerase II/histidine kinase"/>
    <property type="match status" value="1"/>
</dbReference>
<dbReference type="PROSITE" id="PS50110">
    <property type="entry name" value="RESPONSE_REGULATORY"/>
    <property type="match status" value="1"/>
</dbReference>
<keyword evidence="5" id="KW-0418">Kinase</keyword>
<dbReference type="CDD" id="cd00156">
    <property type="entry name" value="REC"/>
    <property type="match status" value="1"/>
</dbReference>
<evidence type="ECO:0000256" key="4">
    <source>
        <dbReference type="ARBA" id="ARBA00022553"/>
    </source>
</evidence>
<keyword evidence="12" id="KW-0547">Nucleotide-binding</keyword>
<keyword evidence="9" id="KW-0812">Transmembrane</keyword>
<dbReference type="PANTHER" id="PTHR43065">
    <property type="entry name" value="SENSOR HISTIDINE KINASE"/>
    <property type="match status" value="1"/>
</dbReference>
<dbReference type="InterPro" id="IPR011006">
    <property type="entry name" value="CheY-like_superfamily"/>
</dbReference>
<evidence type="ECO:0000256" key="9">
    <source>
        <dbReference type="SAM" id="Phobius"/>
    </source>
</evidence>
<evidence type="ECO:0000256" key="5">
    <source>
        <dbReference type="ARBA" id="ARBA00022777"/>
    </source>
</evidence>
<dbReference type="InterPro" id="IPR004358">
    <property type="entry name" value="Sig_transdc_His_kin-like_C"/>
</dbReference>
<feature type="region of interest" description="Disordered" evidence="8">
    <location>
        <begin position="614"/>
        <end position="633"/>
    </location>
</feature>
<dbReference type="SMART" id="SM00387">
    <property type="entry name" value="HATPase_c"/>
    <property type="match status" value="1"/>
</dbReference>
<dbReference type="Gene3D" id="3.30.565.10">
    <property type="entry name" value="Histidine kinase-like ATPase, C-terminal domain"/>
    <property type="match status" value="1"/>
</dbReference>
<evidence type="ECO:0000313" key="13">
    <source>
        <dbReference type="Proteomes" id="UP001241758"/>
    </source>
</evidence>
<dbReference type="InterPro" id="IPR001789">
    <property type="entry name" value="Sig_transdc_resp-reg_receiver"/>
</dbReference>
<name>A0ABT6WQT4_9ACTN</name>
<dbReference type="CDD" id="cd00082">
    <property type="entry name" value="HisKA"/>
    <property type="match status" value="1"/>
</dbReference>
<dbReference type="SUPFAM" id="SSF47384">
    <property type="entry name" value="Homodimeric domain of signal transducing histidine kinase"/>
    <property type="match status" value="1"/>
</dbReference>
<feature type="domain" description="Histidine kinase" evidence="10">
    <location>
        <begin position="244"/>
        <end position="465"/>
    </location>
</feature>
<dbReference type="Pfam" id="PF02518">
    <property type="entry name" value="HATPase_c"/>
    <property type="match status" value="1"/>
</dbReference>
<comment type="catalytic activity">
    <reaction evidence="1">
        <text>ATP + protein L-histidine = ADP + protein N-phospho-L-histidine.</text>
        <dbReference type="EC" id="2.7.13.3"/>
    </reaction>
</comment>
<dbReference type="SMART" id="SM00388">
    <property type="entry name" value="HisKA"/>
    <property type="match status" value="1"/>
</dbReference>
<evidence type="ECO:0000256" key="2">
    <source>
        <dbReference type="ARBA" id="ARBA00004236"/>
    </source>
</evidence>
<comment type="subcellular location">
    <subcellularLocation>
        <location evidence="2">Cell membrane</location>
    </subcellularLocation>
</comment>
<dbReference type="EMBL" id="JASCTH010000018">
    <property type="protein sequence ID" value="MDI6102090.1"/>
    <property type="molecule type" value="Genomic_DNA"/>
</dbReference>
<evidence type="ECO:0000256" key="1">
    <source>
        <dbReference type="ARBA" id="ARBA00000085"/>
    </source>
</evidence>
<dbReference type="PANTHER" id="PTHR43065:SF42">
    <property type="entry name" value="TWO-COMPONENT SENSOR PPRA"/>
    <property type="match status" value="1"/>
</dbReference>
<comment type="caution">
    <text evidence="12">The sequence shown here is derived from an EMBL/GenBank/DDBJ whole genome shotgun (WGS) entry which is preliminary data.</text>
</comment>
<dbReference type="InterPro" id="IPR036097">
    <property type="entry name" value="HisK_dim/P_sf"/>
</dbReference>
<sequence>MTWLRRRRPGQRLLINAVTIAVLLAVAVLGYSLSHRQETMAGEARRAQELAQAAQQVKFRAADFNGWQTAYAMDIIRETPGAAADTSNSRATFLDAAARLDSELRVLESLPAPTAATQAITGVRAAFNEFMNIDRRVVELYRTGDAADRRTASELVLGPEIQIYVRITSGCDATAEFSASEVNASFARLESVGAVTRRYIIVLSVVAAVLALVGALLAEARQRAVAERAREAQRMASLGQLAGGIAHDFNNVLAIILNYTDFVAEQASAEARKDLAHIRKAAERAAGLTAQLLCFIRHEAVRPEVFDVNAAIAEAHAMLARTLGEHIELVVVPSPTPMKICADAGQIQQILVNLAVNARDAMPDGGTLVIAASAVDLEENQANVHPPVKAGRYVQLLVTDTGVGIPPETVARIFEPFFTTKPKGYGTGLGLATVFTIVTTAGGSIDVCSKLGIGTTFRLYFPVAEASYEPESVDPATAVPAGRGQRILIVEDEPALCSSIARILTAGGYQVRSAVSAPDALAVHADDGCDLLIADVVMPDMSGPRLAEILHRTHPRLPVLYVSGYIDGILGPNRLCTPETDVLEKPFTAGRLLAAVSEALGGAPVENGVSAARAEQAGEQPYASAPDRRPGRA</sequence>
<keyword evidence="13" id="KW-1185">Reference proteome</keyword>
<dbReference type="GO" id="GO:0005524">
    <property type="term" value="F:ATP binding"/>
    <property type="evidence" value="ECO:0007669"/>
    <property type="project" value="UniProtKB-KW"/>
</dbReference>
<evidence type="ECO:0000256" key="8">
    <source>
        <dbReference type="SAM" id="MobiDB-lite"/>
    </source>
</evidence>
<dbReference type="SMART" id="SM00448">
    <property type="entry name" value="REC"/>
    <property type="match status" value="1"/>
</dbReference>
<keyword evidence="5" id="KW-0808">Transferase</keyword>
<evidence type="ECO:0000256" key="7">
    <source>
        <dbReference type="PROSITE-ProRule" id="PRU00169"/>
    </source>
</evidence>
<keyword evidence="4 7" id="KW-0597">Phosphoprotein</keyword>
<keyword evidence="6" id="KW-0902">Two-component regulatory system</keyword>
<dbReference type="InterPro" id="IPR036890">
    <property type="entry name" value="HATPase_C_sf"/>
</dbReference>
<proteinExistence type="predicted"/>
<feature type="domain" description="Response regulatory" evidence="11">
    <location>
        <begin position="486"/>
        <end position="600"/>
    </location>
</feature>
<evidence type="ECO:0000313" key="12">
    <source>
        <dbReference type="EMBL" id="MDI6102090.1"/>
    </source>
</evidence>
<dbReference type="Proteomes" id="UP001241758">
    <property type="component" value="Unassembled WGS sequence"/>
</dbReference>
<gene>
    <name evidence="12" type="ORF">QLQ12_26070</name>
</gene>
<organism evidence="12 13">
    <name type="scientific">Actinoplanes sandaracinus</name>
    <dbReference type="NCBI Taxonomy" id="3045177"/>
    <lineage>
        <taxon>Bacteria</taxon>
        <taxon>Bacillati</taxon>
        <taxon>Actinomycetota</taxon>
        <taxon>Actinomycetes</taxon>
        <taxon>Micromonosporales</taxon>
        <taxon>Micromonosporaceae</taxon>
        <taxon>Actinoplanes</taxon>
    </lineage>
</organism>
<evidence type="ECO:0000259" key="11">
    <source>
        <dbReference type="PROSITE" id="PS50110"/>
    </source>
</evidence>
<dbReference type="InterPro" id="IPR003661">
    <property type="entry name" value="HisK_dim/P_dom"/>
</dbReference>
<dbReference type="RefSeq" id="WP_282763100.1">
    <property type="nucleotide sequence ID" value="NZ_JASCTH010000018.1"/>
</dbReference>
<dbReference type="SUPFAM" id="SSF52172">
    <property type="entry name" value="CheY-like"/>
    <property type="match status" value="1"/>
</dbReference>
<dbReference type="PRINTS" id="PR00344">
    <property type="entry name" value="BCTRLSENSOR"/>
</dbReference>
<dbReference type="Gene3D" id="3.40.50.2300">
    <property type="match status" value="1"/>
</dbReference>
<dbReference type="Gene3D" id="1.10.287.130">
    <property type="match status" value="1"/>
</dbReference>
<dbReference type="PROSITE" id="PS50109">
    <property type="entry name" value="HIS_KIN"/>
    <property type="match status" value="1"/>
</dbReference>